<dbReference type="VEuPathDB" id="FungiDB:RhiirA1_448886"/>
<accession>A0A2N1NI07</accession>
<dbReference type="PANTHER" id="PTHR10887">
    <property type="entry name" value="DNA2/NAM7 HELICASE FAMILY"/>
    <property type="match status" value="1"/>
</dbReference>
<organism evidence="2 3">
    <name type="scientific">Rhizophagus irregularis</name>
    <dbReference type="NCBI Taxonomy" id="588596"/>
    <lineage>
        <taxon>Eukaryota</taxon>
        <taxon>Fungi</taxon>
        <taxon>Fungi incertae sedis</taxon>
        <taxon>Mucoromycota</taxon>
        <taxon>Glomeromycotina</taxon>
        <taxon>Glomeromycetes</taxon>
        <taxon>Glomerales</taxon>
        <taxon>Glomeraceae</taxon>
        <taxon>Rhizophagus</taxon>
    </lineage>
</organism>
<protein>
    <recommendedName>
        <fullName evidence="1">DNA2/NAM7 helicase-like C-terminal domain-containing protein</fullName>
    </recommendedName>
</protein>
<dbReference type="Proteomes" id="UP000233469">
    <property type="component" value="Unassembled WGS sequence"/>
</dbReference>
<proteinExistence type="predicted"/>
<gene>
    <name evidence="2" type="ORF">RhiirC2_847604</name>
</gene>
<reference evidence="2 3" key="2">
    <citation type="submission" date="2017-10" db="EMBL/GenBank/DDBJ databases">
        <title>Extensive intraspecific genome diversity in a model arbuscular mycorrhizal fungus.</title>
        <authorList>
            <person name="Chen E.C.H."/>
            <person name="Morin E."/>
            <person name="Baudet D."/>
            <person name="Noel J."/>
            <person name="Ndikumana S."/>
            <person name="Charron P."/>
            <person name="St-Onge C."/>
            <person name="Giorgi J."/>
            <person name="Grigoriev I.V."/>
            <person name="Roux C."/>
            <person name="Martin F.M."/>
            <person name="Corradi N."/>
        </authorList>
    </citation>
    <scope>NUCLEOTIDE SEQUENCE [LARGE SCALE GENOMIC DNA]</scope>
    <source>
        <strain evidence="2 3">C2</strain>
    </source>
</reference>
<dbReference type="VEuPathDB" id="FungiDB:FUN_016676"/>
<dbReference type="Pfam" id="PF13087">
    <property type="entry name" value="AAA_12"/>
    <property type="match status" value="1"/>
</dbReference>
<dbReference type="Gene3D" id="3.40.50.300">
    <property type="entry name" value="P-loop containing nucleotide triphosphate hydrolases"/>
    <property type="match status" value="2"/>
</dbReference>
<dbReference type="AlphaFoldDB" id="A0A2N1NI07"/>
<evidence type="ECO:0000313" key="3">
    <source>
        <dbReference type="Proteomes" id="UP000233469"/>
    </source>
</evidence>
<dbReference type="SUPFAM" id="SSF52540">
    <property type="entry name" value="P-loop containing nucleoside triphosphate hydrolases"/>
    <property type="match status" value="1"/>
</dbReference>
<reference evidence="2 3" key="1">
    <citation type="submission" date="2016-04" db="EMBL/GenBank/DDBJ databases">
        <title>Genome analyses suggest a sexual origin of heterokaryosis in a supposedly ancient asexual fungus.</title>
        <authorList>
            <person name="Ropars J."/>
            <person name="Sedzielewska K."/>
            <person name="Noel J."/>
            <person name="Charron P."/>
            <person name="Farinelli L."/>
            <person name="Marton T."/>
            <person name="Kruger M."/>
            <person name="Pelin A."/>
            <person name="Brachmann A."/>
            <person name="Corradi N."/>
        </authorList>
    </citation>
    <scope>NUCLEOTIDE SEQUENCE [LARGE SCALE GENOMIC DNA]</scope>
    <source>
        <strain evidence="2 3">C2</strain>
    </source>
</reference>
<comment type="caution">
    <text evidence="2">The sequence shown here is derived from an EMBL/GenBank/DDBJ whole genome shotgun (WGS) entry which is preliminary data.</text>
</comment>
<dbReference type="PANTHER" id="PTHR10887:SF341">
    <property type="entry name" value="NFX1-TYPE ZINC FINGER-CONTAINING PROTEIN 1"/>
    <property type="match status" value="1"/>
</dbReference>
<evidence type="ECO:0000259" key="1">
    <source>
        <dbReference type="Pfam" id="PF13087"/>
    </source>
</evidence>
<dbReference type="InterPro" id="IPR027417">
    <property type="entry name" value="P-loop_NTPase"/>
</dbReference>
<dbReference type="InterPro" id="IPR045055">
    <property type="entry name" value="DNA2/NAM7-like"/>
</dbReference>
<dbReference type="VEuPathDB" id="FungiDB:RhiirFUN_013391"/>
<dbReference type="VEuPathDB" id="FungiDB:RhiirFUN_013392"/>
<name>A0A2N1NI07_9GLOM</name>
<sequence>MTDAHHMRTHPKVISLKVEPWLRYLNISHQVQIHRLEDIVVGLKNPFNKPLALVAPEKQSVIGKNFTRNHVTSNATTATSSSLFRTSIFVSYKGEQVDAMIKEVMATFFAKKNIVFLFGDNEQTDDKGFQDSNKEKTEESQNKFIKVQGRKMHEFKKWLIGKDIRKIEERKDHWLNNEETDSDDDEIINEELQFVKNYEKPHSDRSLNELLEDCSIWKMSKKEKQKLHDYWHAELDKEILLNLQTVHEGRRQELNDIYDEAQADEVLEAHILSVLTPSAQHLILIGDHNQLRPSVSTYSLSMESQIGEYYQLDKSLFGRFVDGNNAITIERTRLLIQRCMRNEISDLIRHIIYEALIDGENTAKYPNICGAQHINVYFIDHNHPEDNIAAVLTPYSGQLIKIKDALSKSFSVEIDERDAENIADMEGEENNTSKPLNQRVTLRTVDNFQGEEAKIVIISLVRNCSGIPHVRACYQTTDDAGISALTLHFGSVLVSASTFQFESPTRAFCYAATGRYDDETASDDDSEDNSMVKSYQKNLDCIIQGKFYGMNVPYSDHLALK</sequence>
<dbReference type="EMBL" id="LLXL01000369">
    <property type="protein sequence ID" value="PKK73470.1"/>
    <property type="molecule type" value="Genomic_DNA"/>
</dbReference>
<dbReference type="GO" id="GO:0031380">
    <property type="term" value="C:nuclear RNA-directed RNA polymerase complex"/>
    <property type="evidence" value="ECO:0007669"/>
    <property type="project" value="TreeGrafter"/>
</dbReference>
<dbReference type="InterPro" id="IPR041679">
    <property type="entry name" value="DNA2/NAM7-like_C"/>
</dbReference>
<dbReference type="VEuPathDB" id="FungiDB:RhiirA1_396468"/>
<feature type="domain" description="DNA2/NAM7 helicase-like C-terminal" evidence="1">
    <location>
        <begin position="382"/>
        <end position="464"/>
    </location>
</feature>
<evidence type="ECO:0000313" key="2">
    <source>
        <dbReference type="EMBL" id="PKK73470.1"/>
    </source>
</evidence>
<dbReference type="GO" id="GO:0031048">
    <property type="term" value="P:regulatory ncRNA-mediated heterochromatin formation"/>
    <property type="evidence" value="ECO:0007669"/>
    <property type="project" value="TreeGrafter"/>
</dbReference>